<proteinExistence type="predicted"/>
<feature type="coiled-coil region" evidence="1">
    <location>
        <begin position="38"/>
        <end position="65"/>
    </location>
</feature>
<reference evidence="3" key="1">
    <citation type="submission" date="2020-06" db="EMBL/GenBank/DDBJ databases">
        <title>Lateral gene transfer of anion-conducting channel rhodopsins between green algae and giant viruses.</title>
        <authorList>
            <person name="Rozenberg A."/>
            <person name="Oppermann J."/>
            <person name="Wietek J."/>
            <person name="Fernandez Lahore R.G."/>
            <person name="Sandaa R.-A."/>
            <person name="Bratbak G."/>
            <person name="Hegemann P."/>
            <person name="Beja O."/>
        </authorList>
    </citation>
    <scope>NUCLEOTIDE SEQUENCE</scope>
    <source>
        <strain evidence="3">01B</strain>
    </source>
</reference>
<feature type="domain" description="C2H2-type" evidence="2">
    <location>
        <begin position="3"/>
        <end position="23"/>
    </location>
</feature>
<feature type="domain" description="C2H2-type" evidence="2">
    <location>
        <begin position="93"/>
        <end position="113"/>
    </location>
</feature>
<name>A0A7L9AZ20_POV01</name>
<feature type="domain" description="C2H2-type" evidence="2">
    <location>
        <begin position="65"/>
        <end position="91"/>
    </location>
</feature>
<keyword evidence="1" id="KW-0175">Coiled coil</keyword>
<evidence type="ECO:0000313" key="3">
    <source>
        <dbReference type="EMBL" id="QOI90550.1"/>
    </source>
</evidence>
<dbReference type="EMBL" id="MT663540">
    <property type="protein sequence ID" value="QOI90550.1"/>
    <property type="molecule type" value="Genomic_DNA"/>
</dbReference>
<organism evidence="3">
    <name type="scientific">Pyramimonas orientalis virus</name>
    <name type="common">PoV01</name>
    <dbReference type="NCBI Taxonomy" id="455367"/>
    <lineage>
        <taxon>Viruses</taxon>
        <taxon>Varidnaviria</taxon>
        <taxon>Bamfordvirae</taxon>
        <taxon>Nucleocytoviricota</taxon>
        <taxon>Megaviricetes</taxon>
        <taxon>Imitervirales</taxon>
        <taxon>Allomimiviridae</taxon>
        <taxon>Heliosvirus</taxon>
        <taxon>Heliosvirus raunefjordenense</taxon>
    </lineage>
</organism>
<evidence type="ECO:0000256" key="1">
    <source>
        <dbReference type="SAM" id="Coils"/>
    </source>
</evidence>
<organismHost>
    <name type="scientific">Pyramimonas plurioculata</name>
    <dbReference type="NCBI Taxonomy" id="36893"/>
</organismHost>
<evidence type="ECO:0000259" key="2">
    <source>
        <dbReference type="SMART" id="SM00355"/>
    </source>
</evidence>
<accession>A0A7L9AZ20</accession>
<gene>
    <name evidence="3" type="ORF">HWQ62_00419</name>
</gene>
<sequence>MVYECENCGYSTNRKEHHERHLNRKITCKKKSIVDLDLRNVQKNLRNVQKNLRNVQKNLRNVKETICSKCNKELSTVYRLKEHYEKCLGSHSLQCSICFKEFNTRGAKHYHMNNVDCSKSDIISSKSKIVNDHSTVINGNVNIYNDNSRHIHVNMFGMEDFAYLENDDYILDKLNNFSKYDVYGVSKLIISLLFNPDKPENHTIIKTNERGTGVMIRGNDDEWEYREFDDVKEVMFSIVEVFMEFYQLFKMNRDIKLVEPKEFKRVKRFAKLVRKLGCILDDELEKELGICGDTDSDDSEDDDKNGLELEKLNKKFNNATLKNIYNKTKQLYKYVNGEIVKK</sequence>
<protein>
    <recommendedName>
        <fullName evidence="2">C2H2-type domain-containing protein</fullName>
    </recommendedName>
</protein>
<dbReference type="InterPro" id="IPR013087">
    <property type="entry name" value="Znf_C2H2_type"/>
</dbReference>
<dbReference type="Gene3D" id="3.30.160.60">
    <property type="entry name" value="Classic Zinc Finger"/>
    <property type="match status" value="1"/>
</dbReference>
<dbReference type="SMART" id="SM00355">
    <property type="entry name" value="ZnF_C2H2"/>
    <property type="match status" value="3"/>
</dbReference>